<feature type="binding site" evidence="7">
    <location>
        <position position="20"/>
    </location>
    <ligand>
        <name>Mg(2+)</name>
        <dbReference type="ChEBI" id="CHEBI:18420"/>
    </ligand>
</feature>
<comment type="subunit">
    <text evidence="4">Interacts with SYS1.</text>
</comment>
<evidence type="ECO:0000256" key="8">
    <source>
        <dbReference type="SAM" id="MobiDB-lite"/>
    </source>
</evidence>
<dbReference type="InterPro" id="IPR024156">
    <property type="entry name" value="Small_GTPase_ARF"/>
</dbReference>
<dbReference type="GO" id="GO:0043001">
    <property type="term" value="P:Golgi to plasma membrane protein transport"/>
    <property type="evidence" value="ECO:0007669"/>
    <property type="project" value="TreeGrafter"/>
</dbReference>
<evidence type="ECO:0000313" key="10">
    <source>
        <dbReference type="Proteomes" id="UP000614601"/>
    </source>
</evidence>
<dbReference type="AlphaFoldDB" id="A0A811JVD3"/>
<evidence type="ECO:0000256" key="1">
    <source>
        <dbReference type="ARBA" id="ARBA00022741"/>
    </source>
</evidence>
<dbReference type="GO" id="GO:0005794">
    <property type="term" value="C:Golgi apparatus"/>
    <property type="evidence" value="ECO:0007669"/>
    <property type="project" value="TreeGrafter"/>
</dbReference>
<comment type="function">
    <text evidence="3">Trans-Golgi-associated GTPase that regulates protein sorting. Controls the targeting of ARL1 and its effector to the trans-Golgi. Required for the lipidation of chylomicrons in the intestine and required for VLDL lipidation in the liver.</text>
</comment>
<dbReference type="InterPro" id="IPR006689">
    <property type="entry name" value="Small_GTPase_ARF/SAR"/>
</dbReference>
<dbReference type="Proteomes" id="UP000783686">
    <property type="component" value="Unassembled WGS sequence"/>
</dbReference>
<proteinExistence type="predicted"/>
<evidence type="ECO:0000256" key="7">
    <source>
        <dbReference type="PIRSR" id="PIRSR606689-2"/>
    </source>
</evidence>
<dbReference type="PROSITE" id="PS51417">
    <property type="entry name" value="ARF"/>
    <property type="match status" value="1"/>
</dbReference>
<feature type="binding site" evidence="6">
    <location>
        <begin position="13"/>
        <end position="20"/>
    </location>
    <ligand>
        <name>GTP</name>
        <dbReference type="ChEBI" id="CHEBI:37565"/>
    </ligand>
</feature>
<feature type="compositionally biased region" description="Polar residues" evidence="8">
    <location>
        <begin position="377"/>
        <end position="388"/>
    </location>
</feature>
<dbReference type="PANTHER" id="PTHR45909">
    <property type="entry name" value="ADP-RIBOSYLATION FACTOR-RELATED PROTEIN 1"/>
    <property type="match status" value="1"/>
</dbReference>
<dbReference type="InterPro" id="IPR027417">
    <property type="entry name" value="P-loop_NTPase"/>
</dbReference>
<dbReference type="GO" id="GO:0034067">
    <property type="term" value="P:protein localization to Golgi apparatus"/>
    <property type="evidence" value="ECO:0007669"/>
    <property type="project" value="TreeGrafter"/>
</dbReference>
<dbReference type="InterPro" id="IPR005225">
    <property type="entry name" value="Small_GTP-bd"/>
</dbReference>
<feature type="compositionally biased region" description="Basic and acidic residues" evidence="8">
    <location>
        <begin position="389"/>
        <end position="398"/>
    </location>
</feature>
<dbReference type="Gene3D" id="3.40.50.300">
    <property type="entry name" value="P-loop containing nucleotide triphosphate hydrolases"/>
    <property type="match status" value="1"/>
</dbReference>
<evidence type="ECO:0000256" key="2">
    <source>
        <dbReference type="ARBA" id="ARBA00023134"/>
    </source>
</evidence>
<dbReference type="GO" id="GO:0046872">
    <property type="term" value="F:metal ion binding"/>
    <property type="evidence" value="ECO:0007669"/>
    <property type="project" value="UniProtKB-KW"/>
</dbReference>
<dbReference type="PANTHER" id="PTHR45909:SF1">
    <property type="entry name" value="ADP-RIBOSYLATION FACTOR-RELATED PROTEIN 1"/>
    <property type="match status" value="1"/>
</dbReference>
<dbReference type="Pfam" id="PF00025">
    <property type="entry name" value="Arf"/>
    <property type="match status" value="1"/>
</dbReference>
<feature type="compositionally biased region" description="Basic and acidic residues" evidence="8">
    <location>
        <begin position="305"/>
        <end position="323"/>
    </location>
</feature>
<feature type="region of interest" description="Disordered" evidence="8">
    <location>
        <begin position="302"/>
        <end position="400"/>
    </location>
</feature>
<feature type="region of interest" description="Disordered" evidence="8">
    <location>
        <begin position="244"/>
        <end position="288"/>
    </location>
</feature>
<accession>A0A811JVD3</accession>
<feature type="binding site" evidence="6">
    <location>
        <position position="65"/>
    </location>
    <ligand>
        <name>GTP</name>
        <dbReference type="ChEBI" id="CHEBI:37565"/>
    </ligand>
</feature>
<keyword evidence="7" id="KW-0460">Magnesium</keyword>
<protein>
    <recommendedName>
        <fullName evidence="5">ADP-ribosylation factor-related protein 1</fullName>
    </recommendedName>
</protein>
<feature type="binding site" evidence="6">
    <location>
        <begin position="122"/>
        <end position="125"/>
    </location>
    <ligand>
        <name>GTP</name>
        <dbReference type="ChEBI" id="CHEBI:37565"/>
    </ligand>
</feature>
<evidence type="ECO:0000256" key="6">
    <source>
        <dbReference type="PIRSR" id="PIRSR606689-1"/>
    </source>
</evidence>
<evidence type="ECO:0000256" key="4">
    <source>
        <dbReference type="ARBA" id="ARBA00038765"/>
    </source>
</evidence>
<reference evidence="9" key="1">
    <citation type="submission" date="2020-09" db="EMBL/GenBank/DDBJ databases">
        <authorList>
            <person name="Kikuchi T."/>
        </authorList>
    </citation>
    <scope>NUCLEOTIDE SEQUENCE</scope>
    <source>
        <strain evidence="9">SH1</strain>
    </source>
</reference>
<dbReference type="Proteomes" id="UP000614601">
    <property type="component" value="Unassembled WGS sequence"/>
</dbReference>
<keyword evidence="10" id="KW-1185">Reference proteome</keyword>
<evidence type="ECO:0000256" key="3">
    <source>
        <dbReference type="ARBA" id="ARBA00037377"/>
    </source>
</evidence>
<comment type="caution">
    <text evidence="9">The sequence shown here is derived from an EMBL/GenBank/DDBJ whole genome shotgun (WGS) entry which is preliminary data.</text>
</comment>
<feature type="compositionally biased region" description="Basic and acidic residues" evidence="8">
    <location>
        <begin position="353"/>
        <end position="376"/>
    </location>
</feature>
<sequence>MVRKEEYFVLVCGAEGVGKTTFAEQLRVQCDSRFKMPKRTTSTIGLNLVKFETDGFILNLWDVGGNVELQDLWTKYLDDCHAIIFVAETTTDTGKIKESLQAFDRVQSHKKAPTVPLMILMNKSDQLEEIVDDCHIEGRIRDSNISRGDLFKFIEKQENTPIGVVDTSFLVDKEAKVVDKDVVVDKAAKVFNKDAKSVDDKVKSTENNMKVVVKPQLSDWQSFSIESTEPESSTADDVNHKLQNHFDSSQNSSNLSEISWKNDQNSSKIDRKPSPNPQKSTKNGWTETDDEQYDQFKAYGWDFQEPSHGEGAVKEVEDGRRGQNDVVVGGNGEIDVGDGKNGQLGLESASRYDAVHSRSTVDDGEHGRSHQNDVDNGRSQNGEVSRNVDVQDTKKDNDNSEDIVNLMEVLRERADDSHRADMAVFSISALKVHNLERCR</sequence>
<feature type="binding site" evidence="7">
    <location>
        <position position="43"/>
    </location>
    <ligand>
        <name>Mg(2+)</name>
        <dbReference type="ChEBI" id="CHEBI:18420"/>
    </ligand>
</feature>
<evidence type="ECO:0000256" key="5">
    <source>
        <dbReference type="ARBA" id="ARBA00039478"/>
    </source>
</evidence>
<dbReference type="SUPFAM" id="SSF52540">
    <property type="entry name" value="P-loop containing nucleoside triphosphate hydrolases"/>
    <property type="match status" value="1"/>
</dbReference>
<dbReference type="GO" id="GO:0006886">
    <property type="term" value="P:intracellular protein transport"/>
    <property type="evidence" value="ECO:0007669"/>
    <property type="project" value="TreeGrafter"/>
</dbReference>
<dbReference type="OrthoDB" id="414781at2759"/>
<dbReference type="NCBIfam" id="TIGR00231">
    <property type="entry name" value="small_GTP"/>
    <property type="match status" value="1"/>
</dbReference>
<dbReference type="EMBL" id="CAJFCW020000001">
    <property type="protein sequence ID" value="CAG9084980.1"/>
    <property type="molecule type" value="Genomic_DNA"/>
</dbReference>
<evidence type="ECO:0000313" key="9">
    <source>
        <dbReference type="EMBL" id="CAD5207260.1"/>
    </source>
</evidence>
<feature type="compositionally biased region" description="Polar residues" evidence="8">
    <location>
        <begin position="277"/>
        <end position="286"/>
    </location>
</feature>
<keyword evidence="1 6" id="KW-0547">Nucleotide-binding</keyword>
<dbReference type="EMBL" id="CAJFDH010000001">
    <property type="protein sequence ID" value="CAD5207260.1"/>
    <property type="molecule type" value="Genomic_DNA"/>
</dbReference>
<feature type="compositionally biased region" description="Low complexity" evidence="8">
    <location>
        <begin position="248"/>
        <end position="259"/>
    </location>
</feature>
<keyword evidence="2 6" id="KW-0342">GTP-binding</keyword>
<gene>
    <name evidence="9" type="ORF">BOKJ2_LOCUS1944</name>
</gene>
<keyword evidence="7" id="KW-0479">Metal-binding</keyword>
<dbReference type="GO" id="GO:0005525">
    <property type="term" value="F:GTP binding"/>
    <property type="evidence" value="ECO:0007669"/>
    <property type="project" value="UniProtKB-KW"/>
</dbReference>
<name>A0A811JVD3_9BILA</name>
<organism evidence="9 10">
    <name type="scientific">Bursaphelenchus okinawaensis</name>
    <dbReference type="NCBI Taxonomy" id="465554"/>
    <lineage>
        <taxon>Eukaryota</taxon>
        <taxon>Metazoa</taxon>
        <taxon>Ecdysozoa</taxon>
        <taxon>Nematoda</taxon>
        <taxon>Chromadorea</taxon>
        <taxon>Rhabditida</taxon>
        <taxon>Tylenchina</taxon>
        <taxon>Tylenchomorpha</taxon>
        <taxon>Aphelenchoidea</taxon>
        <taxon>Aphelenchoididae</taxon>
        <taxon>Bursaphelenchus</taxon>
    </lineage>
</organism>
<dbReference type="GO" id="GO:0003924">
    <property type="term" value="F:GTPase activity"/>
    <property type="evidence" value="ECO:0007669"/>
    <property type="project" value="InterPro"/>
</dbReference>